<feature type="domain" description="Thoeris protein ThsA Macro" evidence="2">
    <location>
        <begin position="80"/>
        <end position="259"/>
    </location>
</feature>
<keyword evidence="1" id="KW-0812">Transmembrane</keyword>
<sequence>MKVKLFDKKLLKNYLVVLSVISLFCSFAFIAVKIPDDNCIRIWVGIILVAVLLIVYLAMWIMANNQNKTTLNINSSTMIIKTGDVFEEDGLKVIAFNEYFDTLVDNRIIAENTLNGKYIKEKIDNLTEFDEKLDTDSRLNKRVLEENESRSAGKKKRYKLGTIYEHNDYLLTAFTRFDEDNRAFLNMDDYINFLLNFWNEIDIIYAGRSVSIPLLGSGITRFKGYDTISEQELIELLIWSFKVSRTKFTYPSKVSIIVHESKKDKINFYKLNKD</sequence>
<evidence type="ECO:0000313" key="3">
    <source>
        <dbReference type="EMBL" id="RUT72852.1"/>
    </source>
</evidence>
<comment type="caution">
    <text evidence="3">The sequence shown here is derived from an EMBL/GenBank/DDBJ whole genome shotgun (WGS) entry which is preliminary data.</text>
</comment>
<dbReference type="InterPro" id="IPR045535">
    <property type="entry name" value="ThsA_Macro"/>
</dbReference>
<dbReference type="AlphaFoldDB" id="A0A434AEU2"/>
<feature type="transmembrane region" description="Helical" evidence="1">
    <location>
        <begin position="12"/>
        <end position="34"/>
    </location>
</feature>
<evidence type="ECO:0000313" key="4">
    <source>
        <dbReference type="Proteomes" id="UP000282985"/>
    </source>
</evidence>
<dbReference type="Proteomes" id="UP000282985">
    <property type="component" value="Unassembled WGS sequence"/>
</dbReference>
<name>A0A434AEU2_9BACT</name>
<evidence type="ECO:0000256" key="1">
    <source>
        <dbReference type="SAM" id="Phobius"/>
    </source>
</evidence>
<keyword evidence="4" id="KW-1185">Reference proteome</keyword>
<keyword evidence="1" id="KW-1133">Transmembrane helix</keyword>
<dbReference type="Pfam" id="PF20016">
    <property type="entry name" value="ThsA_Macro"/>
    <property type="match status" value="1"/>
</dbReference>
<protein>
    <recommendedName>
        <fullName evidence="2">Thoeris protein ThsA Macro domain-containing protein</fullName>
    </recommendedName>
</protein>
<organism evidence="3 4">
    <name type="scientific">Ancylomarina longa</name>
    <dbReference type="NCBI Taxonomy" id="2487017"/>
    <lineage>
        <taxon>Bacteria</taxon>
        <taxon>Pseudomonadati</taxon>
        <taxon>Bacteroidota</taxon>
        <taxon>Bacteroidia</taxon>
        <taxon>Marinilabiliales</taxon>
        <taxon>Marinifilaceae</taxon>
        <taxon>Ancylomarina</taxon>
    </lineage>
</organism>
<dbReference type="OrthoDB" id="2606558at2"/>
<gene>
    <name evidence="3" type="ORF">DLK05_16335</name>
</gene>
<dbReference type="RefSeq" id="WP_127345032.1">
    <property type="nucleotide sequence ID" value="NZ_RJJX01000041.1"/>
</dbReference>
<proteinExistence type="predicted"/>
<accession>A0A434AEU2</accession>
<evidence type="ECO:0000259" key="2">
    <source>
        <dbReference type="Pfam" id="PF20016"/>
    </source>
</evidence>
<feature type="transmembrane region" description="Helical" evidence="1">
    <location>
        <begin position="40"/>
        <end position="63"/>
    </location>
</feature>
<keyword evidence="1" id="KW-0472">Membrane</keyword>
<dbReference type="EMBL" id="RJJX01000041">
    <property type="protein sequence ID" value="RUT72852.1"/>
    <property type="molecule type" value="Genomic_DNA"/>
</dbReference>
<reference evidence="3 4" key="1">
    <citation type="submission" date="2018-11" db="EMBL/GenBank/DDBJ databases">
        <title>Parancylomarina longa gen. nov., sp. nov., isolated from sediments of southern Okinawa.</title>
        <authorList>
            <person name="Fu T."/>
        </authorList>
    </citation>
    <scope>NUCLEOTIDE SEQUENCE [LARGE SCALE GENOMIC DNA]</scope>
    <source>
        <strain evidence="3 4">T3-2 S1-C</strain>
    </source>
</reference>